<comment type="caution">
    <text evidence="2">The sequence shown here is derived from an EMBL/GenBank/DDBJ whole genome shotgun (WGS) entry which is preliminary data.</text>
</comment>
<evidence type="ECO:0000256" key="1">
    <source>
        <dbReference type="SAM" id="Phobius"/>
    </source>
</evidence>
<reference evidence="3" key="1">
    <citation type="journal article" date="2019" name="Int. J. Syst. Evol. Microbiol.">
        <title>The Global Catalogue of Microorganisms (GCM) 10K type strain sequencing project: providing services to taxonomists for standard genome sequencing and annotation.</title>
        <authorList>
            <consortium name="The Broad Institute Genomics Platform"/>
            <consortium name="The Broad Institute Genome Sequencing Center for Infectious Disease"/>
            <person name="Wu L."/>
            <person name="Ma J."/>
        </authorList>
    </citation>
    <scope>NUCLEOTIDE SEQUENCE [LARGE SCALE GENOMIC DNA]</scope>
    <source>
        <strain evidence="3">TBRC 4489</strain>
    </source>
</reference>
<feature type="transmembrane region" description="Helical" evidence="1">
    <location>
        <begin position="64"/>
        <end position="82"/>
    </location>
</feature>
<protein>
    <submittedName>
        <fullName evidence="2">Uncharacterized protein</fullName>
    </submittedName>
</protein>
<feature type="transmembrane region" description="Helical" evidence="1">
    <location>
        <begin position="126"/>
        <end position="144"/>
    </location>
</feature>
<proteinExistence type="predicted"/>
<keyword evidence="3" id="KW-1185">Reference proteome</keyword>
<feature type="transmembrane region" description="Helical" evidence="1">
    <location>
        <begin position="94"/>
        <end position="114"/>
    </location>
</feature>
<evidence type="ECO:0000313" key="3">
    <source>
        <dbReference type="Proteomes" id="UP001595850"/>
    </source>
</evidence>
<gene>
    <name evidence="2" type="ORF">ACFOWE_21550</name>
</gene>
<evidence type="ECO:0000313" key="2">
    <source>
        <dbReference type="EMBL" id="MFC4060897.1"/>
    </source>
</evidence>
<dbReference type="EMBL" id="JBHSBM010000024">
    <property type="protein sequence ID" value="MFC4060897.1"/>
    <property type="molecule type" value="Genomic_DNA"/>
</dbReference>
<accession>A0ABV8ICY0</accession>
<name>A0ABV8ICY0_9ACTN</name>
<keyword evidence="1" id="KW-1133">Transmembrane helix</keyword>
<dbReference type="Proteomes" id="UP001595850">
    <property type="component" value="Unassembled WGS sequence"/>
</dbReference>
<keyword evidence="1" id="KW-0472">Membrane</keyword>
<keyword evidence="1" id="KW-0812">Transmembrane</keyword>
<dbReference type="RefSeq" id="WP_377290577.1">
    <property type="nucleotide sequence ID" value="NZ_JBHSBM010000024.1"/>
</dbReference>
<sequence length="152" mass="15991">METHATSETPARPTREEAAAALREVERVRTAIDAVPMPMWYPSVVAALSALSPLSVLLPQPAGALVSLAAIAGLLVAVRVFFDRFGIVSRGDRRQVAVMAVAAVLLVGLMAVAAALDVRAGLQRGWIVSAAVNAVAMFALTVYCRRPARKSA</sequence>
<organism evidence="2 3">
    <name type="scientific">Planomonospora corallina</name>
    <dbReference type="NCBI Taxonomy" id="1806052"/>
    <lineage>
        <taxon>Bacteria</taxon>
        <taxon>Bacillati</taxon>
        <taxon>Actinomycetota</taxon>
        <taxon>Actinomycetes</taxon>
        <taxon>Streptosporangiales</taxon>
        <taxon>Streptosporangiaceae</taxon>
        <taxon>Planomonospora</taxon>
    </lineage>
</organism>